<feature type="compositionally biased region" description="Basic and acidic residues" evidence="17">
    <location>
        <begin position="3034"/>
        <end position="3057"/>
    </location>
</feature>
<feature type="compositionally biased region" description="Basic and acidic residues" evidence="17">
    <location>
        <begin position="2250"/>
        <end position="2272"/>
    </location>
</feature>
<feature type="compositionally biased region" description="Basic and acidic residues" evidence="17">
    <location>
        <begin position="116"/>
        <end position="130"/>
    </location>
</feature>
<name>A0AA38M7F1_9CUCU</name>
<feature type="compositionally biased region" description="Polar residues" evidence="17">
    <location>
        <begin position="2273"/>
        <end position="2285"/>
    </location>
</feature>
<proteinExistence type="inferred from homology"/>
<feature type="compositionally biased region" description="Basic and acidic residues" evidence="17">
    <location>
        <begin position="1575"/>
        <end position="1599"/>
    </location>
</feature>
<dbReference type="EMBL" id="JALNTZ010000007">
    <property type="protein sequence ID" value="KAJ3646176.1"/>
    <property type="molecule type" value="Genomic_DNA"/>
</dbReference>
<feature type="compositionally biased region" description="Pro residues" evidence="17">
    <location>
        <begin position="1061"/>
        <end position="1084"/>
    </location>
</feature>
<dbReference type="CDD" id="cd12350">
    <property type="entry name" value="RRM3_SHARP"/>
    <property type="match status" value="1"/>
</dbReference>
<dbReference type="CDD" id="cd12349">
    <property type="entry name" value="RRM2_SHARP"/>
    <property type="match status" value="1"/>
</dbReference>
<feature type="compositionally biased region" description="Polar residues" evidence="17">
    <location>
        <begin position="590"/>
        <end position="602"/>
    </location>
</feature>
<feature type="compositionally biased region" description="Basic and acidic residues" evidence="17">
    <location>
        <begin position="2082"/>
        <end position="2102"/>
    </location>
</feature>
<dbReference type="InterPro" id="IPR035979">
    <property type="entry name" value="RBD_domain_sf"/>
</dbReference>
<feature type="compositionally biased region" description="Low complexity" evidence="17">
    <location>
        <begin position="899"/>
        <end position="910"/>
    </location>
</feature>
<feature type="compositionally biased region" description="Low complexity" evidence="17">
    <location>
        <begin position="2293"/>
        <end position="2302"/>
    </location>
</feature>
<dbReference type="FunFam" id="3.30.70.330:FF:000088">
    <property type="entry name" value="msx2-interacting protein-like isoform X1"/>
    <property type="match status" value="1"/>
</dbReference>
<feature type="compositionally biased region" description="Basic and acidic residues" evidence="17">
    <location>
        <begin position="2055"/>
        <end position="2069"/>
    </location>
</feature>
<keyword evidence="7" id="KW-0805">Transcription regulation</keyword>
<feature type="region of interest" description="Disordered" evidence="17">
    <location>
        <begin position="3421"/>
        <end position="3520"/>
    </location>
</feature>
<feature type="compositionally biased region" description="Basic and acidic residues" evidence="17">
    <location>
        <begin position="3183"/>
        <end position="3194"/>
    </location>
</feature>
<feature type="compositionally biased region" description="Basic and acidic residues" evidence="17">
    <location>
        <begin position="2963"/>
        <end position="3004"/>
    </location>
</feature>
<dbReference type="GO" id="GO:0003723">
    <property type="term" value="F:RNA binding"/>
    <property type="evidence" value="ECO:0007669"/>
    <property type="project" value="UniProtKB-UniRule"/>
</dbReference>
<feature type="compositionally biased region" description="Basic and acidic residues" evidence="17">
    <location>
        <begin position="1839"/>
        <end position="1866"/>
    </location>
</feature>
<feature type="compositionally biased region" description="Basic and acidic residues" evidence="17">
    <location>
        <begin position="2188"/>
        <end position="2225"/>
    </location>
</feature>
<keyword evidence="10" id="KW-0010">Activator</keyword>
<feature type="compositionally biased region" description="Low complexity" evidence="17">
    <location>
        <begin position="3463"/>
        <end position="3477"/>
    </location>
</feature>
<feature type="compositionally biased region" description="Basic residues" evidence="17">
    <location>
        <begin position="1985"/>
        <end position="1998"/>
    </location>
</feature>
<dbReference type="PANTHER" id="PTHR23189">
    <property type="entry name" value="RNA RECOGNITION MOTIF-CONTAINING"/>
    <property type="match status" value="1"/>
</dbReference>
<dbReference type="Gene3D" id="3.30.70.330">
    <property type="match status" value="4"/>
</dbReference>
<feature type="compositionally biased region" description="Basic residues" evidence="17">
    <location>
        <begin position="3136"/>
        <end position="3149"/>
    </location>
</feature>
<feature type="region of interest" description="Disordered" evidence="17">
    <location>
        <begin position="3244"/>
        <end position="3271"/>
    </location>
</feature>
<evidence type="ECO:0000256" key="7">
    <source>
        <dbReference type="ARBA" id="ARBA00023015"/>
    </source>
</evidence>
<feature type="region of interest" description="Disordered" evidence="17">
    <location>
        <begin position="2513"/>
        <end position="2590"/>
    </location>
</feature>
<feature type="region of interest" description="Disordered" evidence="17">
    <location>
        <begin position="2875"/>
        <end position="3218"/>
    </location>
</feature>
<feature type="compositionally biased region" description="Polar residues" evidence="17">
    <location>
        <begin position="1964"/>
        <end position="1974"/>
    </location>
</feature>
<evidence type="ECO:0000256" key="17">
    <source>
        <dbReference type="SAM" id="MobiDB-lite"/>
    </source>
</evidence>
<evidence type="ECO:0000259" key="19">
    <source>
        <dbReference type="PROSITE" id="PS50917"/>
    </source>
</evidence>
<feature type="compositionally biased region" description="Basic and acidic residues" evidence="17">
    <location>
        <begin position="1761"/>
        <end position="1773"/>
    </location>
</feature>
<dbReference type="Pfam" id="PF00076">
    <property type="entry name" value="RRM_1"/>
    <property type="match status" value="3"/>
</dbReference>
<dbReference type="SMART" id="SM00360">
    <property type="entry name" value="RRM"/>
    <property type="match status" value="4"/>
</dbReference>
<feature type="region of interest" description="Disordered" evidence="17">
    <location>
        <begin position="184"/>
        <end position="279"/>
    </location>
</feature>
<feature type="compositionally biased region" description="Low complexity" evidence="17">
    <location>
        <begin position="220"/>
        <end position="258"/>
    </location>
</feature>
<feature type="region of interest" description="Disordered" evidence="17">
    <location>
        <begin position="739"/>
        <end position="835"/>
    </location>
</feature>
<feature type="compositionally biased region" description="Basic and acidic residues" evidence="17">
    <location>
        <begin position="3244"/>
        <end position="3257"/>
    </location>
</feature>
<feature type="compositionally biased region" description="Low complexity" evidence="17">
    <location>
        <begin position="2875"/>
        <end position="2890"/>
    </location>
</feature>
<evidence type="ECO:0000256" key="16">
    <source>
        <dbReference type="PROSITE-ProRule" id="PRU00176"/>
    </source>
</evidence>
<evidence type="ECO:0000256" key="5">
    <source>
        <dbReference type="ARBA" id="ARBA00022884"/>
    </source>
</evidence>
<feature type="compositionally biased region" description="Polar residues" evidence="17">
    <location>
        <begin position="184"/>
        <end position="200"/>
    </location>
</feature>
<evidence type="ECO:0000256" key="10">
    <source>
        <dbReference type="ARBA" id="ARBA00023159"/>
    </source>
</evidence>
<feature type="compositionally biased region" description="Low complexity" evidence="17">
    <location>
        <begin position="1085"/>
        <end position="1103"/>
    </location>
</feature>
<feature type="compositionally biased region" description="Polar residues" evidence="17">
    <location>
        <begin position="2554"/>
        <end position="2563"/>
    </location>
</feature>
<comment type="caution">
    <text evidence="20">The sequence shown here is derived from an EMBL/GenBank/DDBJ whole genome shotgun (WGS) entry which is preliminary data.</text>
</comment>
<dbReference type="Pfam" id="PF07744">
    <property type="entry name" value="SPOC"/>
    <property type="match status" value="1"/>
</dbReference>
<feature type="region of interest" description="Disordered" evidence="17">
    <location>
        <begin position="3811"/>
        <end position="3838"/>
    </location>
</feature>
<dbReference type="InterPro" id="IPR034174">
    <property type="entry name" value="SHARP_RRM3"/>
</dbReference>
<gene>
    <name evidence="20" type="ORF">Zmor_023774</name>
</gene>
<feature type="compositionally biased region" description="Basic and acidic residues" evidence="17">
    <location>
        <begin position="3121"/>
        <end position="3132"/>
    </location>
</feature>
<evidence type="ECO:0000256" key="13">
    <source>
        <dbReference type="ARBA" id="ARBA00069486"/>
    </source>
</evidence>
<keyword evidence="11" id="KW-0804">Transcription</keyword>
<keyword evidence="12" id="KW-0539">Nucleus</keyword>
<dbReference type="CDD" id="cd21543">
    <property type="entry name" value="SPOC_SHARP"/>
    <property type="match status" value="1"/>
</dbReference>
<feature type="compositionally biased region" description="Basic and acidic residues" evidence="17">
    <location>
        <begin position="2039"/>
        <end position="2048"/>
    </location>
</feature>
<feature type="compositionally biased region" description="Low complexity" evidence="17">
    <location>
        <begin position="3491"/>
        <end position="3520"/>
    </location>
</feature>
<feature type="region of interest" description="Disordered" evidence="17">
    <location>
        <begin position="1960"/>
        <end position="2006"/>
    </location>
</feature>
<dbReference type="SUPFAM" id="SSF54928">
    <property type="entry name" value="RNA-binding domain, RBD"/>
    <property type="match status" value="2"/>
</dbReference>
<feature type="compositionally biased region" description="Basic and acidic residues" evidence="17">
    <location>
        <begin position="2447"/>
        <end position="2461"/>
    </location>
</feature>
<feature type="compositionally biased region" description="Pro residues" evidence="17">
    <location>
        <begin position="879"/>
        <end position="898"/>
    </location>
</feature>
<evidence type="ECO:0000256" key="14">
    <source>
        <dbReference type="ARBA" id="ARBA00075118"/>
    </source>
</evidence>
<keyword evidence="9" id="KW-0238">DNA-binding</keyword>
<feature type="compositionally biased region" description="Basic and acidic residues" evidence="17">
    <location>
        <begin position="1630"/>
        <end position="1707"/>
    </location>
</feature>
<feature type="compositionally biased region" description="Basic residues" evidence="17">
    <location>
        <begin position="2239"/>
        <end position="2249"/>
    </location>
</feature>
<keyword evidence="4" id="KW-0597">Phosphoprotein</keyword>
<feature type="compositionally biased region" description="Low complexity" evidence="17">
    <location>
        <begin position="97"/>
        <end position="108"/>
    </location>
</feature>
<keyword evidence="5 16" id="KW-0694">RNA-binding</keyword>
<feature type="compositionally biased region" description="Basic and acidic residues" evidence="17">
    <location>
        <begin position="2565"/>
        <end position="2575"/>
    </location>
</feature>
<feature type="compositionally biased region" description="Polar residues" evidence="17">
    <location>
        <begin position="3005"/>
        <end position="3017"/>
    </location>
</feature>
<feature type="compositionally biased region" description="Basic residues" evidence="17">
    <location>
        <begin position="1600"/>
        <end position="1613"/>
    </location>
</feature>
<evidence type="ECO:0000256" key="1">
    <source>
        <dbReference type="ARBA" id="ARBA00004123"/>
    </source>
</evidence>
<feature type="compositionally biased region" description="Basic and acidic residues" evidence="17">
    <location>
        <begin position="3343"/>
        <end position="3380"/>
    </location>
</feature>
<keyword evidence="3" id="KW-0488">Methylation</keyword>
<feature type="region of interest" description="Disordered" evidence="17">
    <location>
        <begin position="556"/>
        <end position="602"/>
    </location>
</feature>
<feature type="compositionally biased region" description="Basic and acidic residues" evidence="17">
    <location>
        <begin position="1784"/>
        <end position="1794"/>
    </location>
</feature>
<evidence type="ECO:0000256" key="11">
    <source>
        <dbReference type="ARBA" id="ARBA00023163"/>
    </source>
</evidence>
<feature type="region of interest" description="Disordered" evidence="17">
    <location>
        <begin position="3745"/>
        <end position="3765"/>
    </location>
</feature>
<feature type="domain" description="RRM" evidence="18">
    <location>
        <begin position="264"/>
        <end position="342"/>
    </location>
</feature>
<keyword evidence="6" id="KW-0914">Notch signaling pathway</keyword>
<feature type="compositionally biased region" description="Acidic residues" evidence="17">
    <location>
        <begin position="2462"/>
        <end position="2471"/>
    </location>
</feature>
<feature type="domain" description="RRM" evidence="18">
    <location>
        <begin position="366"/>
        <end position="441"/>
    </location>
</feature>
<feature type="compositionally biased region" description="Basic and acidic residues" evidence="17">
    <location>
        <begin position="752"/>
        <end position="767"/>
    </location>
</feature>
<feature type="compositionally biased region" description="Low complexity" evidence="17">
    <location>
        <begin position="3438"/>
        <end position="3456"/>
    </location>
</feature>
<organism evidence="20 21">
    <name type="scientific">Zophobas morio</name>
    <dbReference type="NCBI Taxonomy" id="2755281"/>
    <lineage>
        <taxon>Eukaryota</taxon>
        <taxon>Metazoa</taxon>
        <taxon>Ecdysozoa</taxon>
        <taxon>Arthropoda</taxon>
        <taxon>Hexapoda</taxon>
        <taxon>Insecta</taxon>
        <taxon>Pterygota</taxon>
        <taxon>Neoptera</taxon>
        <taxon>Endopterygota</taxon>
        <taxon>Coleoptera</taxon>
        <taxon>Polyphaga</taxon>
        <taxon>Cucujiformia</taxon>
        <taxon>Tenebrionidae</taxon>
        <taxon>Zophobas</taxon>
    </lineage>
</organism>
<evidence type="ECO:0000313" key="20">
    <source>
        <dbReference type="EMBL" id="KAJ3646176.1"/>
    </source>
</evidence>
<evidence type="ECO:0000256" key="15">
    <source>
        <dbReference type="ARBA" id="ARBA00078128"/>
    </source>
</evidence>
<evidence type="ECO:0000256" key="8">
    <source>
        <dbReference type="ARBA" id="ARBA00023054"/>
    </source>
</evidence>
<feature type="compositionally biased region" description="Basic and acidic residues" evidence="17">
    <location>
        <begin position="1526"/>
        <end position="1565"/>
    </location>
</feature>
<dbReference type="InterPro" id="IPR012677">
    <property type="entry name" value="Nucleotide-bd_a/b_plait_sf"/>
</dbReference>
<dbReference type="FunFam" id="2.40.290.10:FF:000002">
    <property type="entry name" value="Spen family transcriptional repressor"/>
    <property type="match status" value="1"/>
</dbReference>
<feature type="region of interest" description="Disordered" evidence="17">
    <location>
        <begin position="3882"/>
        <end position="3910"/>
    </location>
</feature>
<evidence type="ECO:0000256" key="4">
    <source>
        <dbReference type="ARBA" id="ARBA00022553"/>
    </source>
</evidence>
<dbReference type="InterPro" id="IPR012921">
    <property type="entry name" value="SPOC_C"/>
</dbReference>
<evidence type="ECO:0000259" key="18">
    <source>
        <dbReference type="PROSITE" id="PS50102"/>
    </source>
</evidence>
<feature type="compositionally biased region" description="Basic and acidic residues" evidence="17">
    <location>
        <begin position="1185"/>
        <end position="1200"/>
    </location>
</feature>
<dbReference type="GO" id="GO:0003677">
    <property type="term" value="F:DNA binding"/>
    <property type="evidence" value="ECO:0007669"/>
    <property type="project" value="UniProtKB-KW"/>
</dbReference>
<comment type="subcellular location">
    <subcellularLocation>
        <location evidence="1">Nucleus</location>
    </subcellularLocation>
</comment>
<feature type="region of interest" description="Disordered" evidence="17">
    <location>
        <begin position="3854"/>
        <end position="3873"/>
    </location>
</feature>
<feature type="domain" description="RRM" evidence="18">
    <location>
        <begin position="6"/>
        <end position="85"/>
    </location>
</feature>
<feature type="region of interest" description="Disordered" evidence="17">
    <location>
        <begin position="1757"/>
        <end position="1889"/>
    </location>
</feature>
<feature type="region of interest" description="Disordered" evidence="17">
    <location>
        <begin position="2019"/>
        <end position="2168"/>
    </location>
</feature>
<reference evidence="20" key="1">
    <citation type="journal article" date="2023" name="G3 (Bethesda)">
        <title>Whole genome assemblies of Zophobas morio and Tenebrio molitor.</title>
        <authorList>
            <person name="Kaur S."/>
            <person name="Stinson S.A."/>
            <person name="diCenzo G.C."/>
        </authorList>
    </citation>
    <scope>NUCLEOTIDE SEQUENCE</scope>
    <source>
        <strain evidence="20">QUZm001</strain>
    </source>
</reference>
<feature type="compositionally biased region" description="Basic and acidic residues" evidence="17">
    <location>
        <begin position="811"/>
        <end position="832"/>
    </location>
</feature>
<evidence type="ECO:0000256" key="9">
    <source>
        <dbReference type="ARBA" id="ARBA00023125"/>
    </source>
</evidence>
<feature type="compositionally biased region" description="Basic and acidic residues" evidence="17">
    <location>
        <begin position="201"/>
        <end position="211"/>
    </location>
</feature>
<feature type="compositionally biased region" description="Basic and acidic residues" evidence="17">
    <location>
        <begin position="1802"/>
        <end position="1811"/>
    </location>
</feature>
<feature type="compositionally biased region" description="Polar residues" evidence="17">
    <location>
        <begin position="2103"/>
        <end position="2112"/>
    </location>
</feature>
<dbReference type="Gene3D" id="2.40.290.10">
    <property type="match status" value="1"/>
</dbReference>
<dbReference type="GO" id="GO:0007219">
    <property type="term" value="P:Notch signaling pathway"/>
    <property type="evidence" value="ECO:0007669"/>
    <property type="project" value="UniProtKB-KW"/>
</dbReference>
<dbReference type="GO" id="GO:0003714">
    <property type="term" value="F:transcription corepressor activity"/>
    <property type="evidence" value="ECO:0007669"/>
    <property type="project" value="UniProtKB-ARBA"/>
</dbReference>
<feature type="compositionally biased region" description="Polar residues" evidence="17">
    <location>
        <begin position="1150"/>
        <end position="1168"/>
    </location>
</feature>
<feature type="compositionally biased region" description="Low complexity" evidence="17">
    <location>
        <begin position="564"/>
        <end position="584"/>
    </location>
</feature>
<evidence type="ECO:0000256" key="6">
    <source>
        <dbReference type="ARBA" id="ARBA00022976"/>
    </source>
</evidence>
<dbReference type="FunFam" id="3.30.70.330:FF:000143">
    <property type="entry name" value="msx2-interacting protein-like isoform X1"/>
    <property type="match status" value="1"/>
</dbReference>
<feature type="compositionally biased region" description="Polar residues" evidence="17">
    <location>
        <begin position="1119"/>
        <end position="1139"/>
    </location>
</feature>
<dbReference type="Proteomes" id="UP001168821">
    <property type="component" value="Unassembled WGS sequence"/>
</dbReference>
<evidence type="ECO:0000256" key="12">
    <source>
        <dbReference type="ARBA" id="ARBA00023242"/>
    </source>
</evidence>
<feature type="compositionally biased region" description="Basic and acidic residues" evidence="17">
    <location>
        <begin position="2891"/>
        <end position="2902"/>
    </location>
</feature>
<dbReference type="SUPFAM" id="SSF100939">
    <property type="entry name" value="SPOC domain-like"/>
    <property type="match status" value="1"/>
</dbReference>
<feature type="region of interest" description="Disordered" evidence="17">
    <location>
        <begin position="1061"/>
        <end position="1744"/>
    </location>
</feature>
<protein>
    <recommendedName>
        <fullName evidence="13">Msx2-interacting protein</fullName>
    </recommendedName>
    <alternativeName>
        <fullName evidence="14">SMART/HDAC1-associated repressor protein</fullName>
    </alternativeName>
    <alternativeName>
        <fullName evidence="15">SPEN homolog</fullName>
    </alternativeName>
</protein>
<dbReference type="InterPro" id="IPR010912">
    <property type="entry name" value="SPOC_met"/>
</dbReference>
<feature type="domain" description="SPOC" evidence="19">
    <location>
        <begin position="4029"/>
        <end position="4197"/>
    </location>
</feature>
<evidence type="ECO:0000256" key="3">
    <source>
        <dbReference type="ARBA" id="ARBA00022481"/>
    </source>
</evidence>
<feature type="domain" description="RRM" evidence="18">
    <location>
        <begin position="445"/>
        <end position="516"/>
    </location>
</feature>
<keyword evidence="21" id="KW-1185">Reference proteome</keyword>
<dbReference type="InterPro" id="IPR000504">
    <property type="entry name" value="RRM_dom"/>
</dbReference>
<feature type="region of interest" description="Disordered" evidence="17">
    <location>
        <begin position="3293"/>
        <end position="3380"/>
    </location>
</feature>
<feature type="region of interest" description="Disordered" evidence="17">
    <location>
        <begin position="857"/>
        <end position="920"/>
    </location>
</feature>
<feature type="region of interest" description="Disordered" evidence="17">
    <location>
        <begin position="2445"/>
        <end position="2498"/>
    </location>
</feature>
<keyword evidence="8" id="KW-0175">Coiled coil</keyword>
<feature type="compositionally biased region" description="Low complexity" evidence="17">
    <location>
        <begin position="2576"/>
        <end position="2590"/>
    </location>
</feature>
<feature type="compositionally biased region" description="Basic residues" evidence="17">
    <location>
        <begin position="2136"/>
        <end position="2147"/>
    </location>
</feature>
<comment type="similarity">
    <text evidence="2">Belongs to the RRM Spen family.</text>
</comment>
<dbReference type="PROSITE" id="PS50917">
    <property type="entry name" value="SPOC"/>
    <property type="match status" value="1"/>
</dbReference>
<feature type="region of interest" description="Disordered" evidence="17">
    <location>
        <begin position="2360"/>
        <end position="2379"/>
    </location>
</feature>
<feature type="compositionally biased region" description="Basic and acidic residues" evidence="17">
    <location>
        <begin position="2114"/>
        <end position="2135"/>
    </location>
</feature>
<feature type="region of interest" description="Disordered" evidence="17">
    <location>
        <begin position="2188"/>
        <end position="2336"/>
    </location>
</feature>
<sequence length="4197" mass="473161">MVRETRHLWVGNLPDNIREDRIREHFKRYGRVQSVKLLPRGAKEEAGESAMACTVAFMDIKSASKAHNAEHKIDDRTLTTEYYEPAAIPSAASPQNTPSSYSTSPGSTRFPNGHGSTEEHANFGDRFYERPNNRVTEGEFIRRTNYHDNCRGRNRERSYRNGPYNAIMDRSHRTLNNSWSYDSTRYNSQNETGYVSTPSDSNERRSSDQSTKKKAKSRSGSRSPSPSGSTSSRSPSRSRSRSSSSSSSSSTSRDTSSSSEKRPVAIRVKNLPPRSSDTSLKDGLFHEYKKHGKVTWVKVVGQGSERYAIVCFKKPEDVEKALEVSYDKLFFGCKIEVEPYQGYDVEDNDLRPYEAEIDEFHPKATRTLFIGNLEKDVTASDLRKHFDLFGEIIEIDIKKQGAVGSYAFCQYSDIVSVVKAIRAMDGEHLGNNRIKLGFGKSMPTNCVWVDGVVDVNEKYLRIHFEPFGSISKVHVDRDKGQALIFYEQVVGAQLAVNKMRGFSVKGSKIQVDFASRECQESFFEHLEKQGTVLDRTGFEERRDSVSRTFDATTNRFSRYDTPTRPRTSSYSSRSSATASQVTSAIPSPGTPGSVTPRGSGSRSRIARFAEYYDQTGEYGPERHFRNYDEYSQGSAASHEDGYEHEYPYNSPTHTEPVETRTAPAVVADHTNTSFVQPDIRNLQKERVHLLEQLEECPSSGDELISPKKRLKLDLLENSTTSDVIIEANRDHRKVMEVRRLSDPNVKHHSRRPSVDNKHTRDVTHDRGNTYLPHPICKRRKTAGSDSGSRTHHYDHSGSESVGGSRPGTPLVDERPEHFTPSEPRRIPREREGPLTLPLPRFAAQVLNRGSVSVAGIKGQKDNVLSSPPPAVTSPRISNPKPPSPVHVPPPASPPPRPPSLSSNSSDSDITPPSPSLDERIRSLVEKYEKWSGSRALSAAGGDALAKSDATREKFRLRHKLLDLDLKEVQPSEIVKSVMAKRSVFDEDLKRLENVGEKYEPKEFSSFQRVVSNVQISIPPLPSSAPPIPTATQLPKTPTMLSPRSAGANVTAAKGLQYPFPSHPPIQLTPPVLHPQAPPGTPTTPTPTTSATLPTLPPASTTSTITRGANHGDNRLKPCTSVSSDNRTSSKVNVNRSGVVSNLAPVKTSDKNSVNIPNASDTNATQSALGNACVPTTDKLTGKTVKTSDKTSDKVTCRRDSNSGSPRGDVKSRRNSDAGVRRVEDNDKYSDSSGDKQEERVKADEKKEHQRLEKARLENERLERERLEKERLEKEKQEKERLEKEKLERERLERESELEKERLEKERLERERLERERRREREERERREREEKERREREEQERQERERRELEEKLKREEEERTERERLEKEKIEKERLERERKRDEEKKHKEDNHDKRKEEHRHRENHSDSKHRDNNHLHDNKNTKEHDSFKKDSHESRSSHEKSRHHIERDAERRKESVKENRDNNVHEKQKNFTNDMRENKIESRHMSIDFDRTKSYDSLNKSEANKRKERNNSLPANVGVKRRLSSHDSVENIDEIKKIKLSQDHKKLSERRDSKDSNRSDEKTKSKHKNNSKVYEDKIKHNNTKESEEKRKDRDDKHKSKQQKTEKHKIKSKSREKECRESPSTPKSPIKELTDKDFLARLDLRSNEEMEKQKQRKENKEKKKLDEEDKKEKEETKKSENRRDKHSIDKCKSREENTTPKSDDKKCQRKDRSRKLTQNSSDNSDSDEPKKHSIFDIVDDEPAYISMYDKVKARSCKNMQKQEEEKRQEKIKAKFSQLKQSRAKREEKKRSTSWDEDSDSDRERSENRLDHKTKRPNKMLIMSSDEEEPTRKSHKKREIYSDSDSERPRQIKSEHNETSEDDRFRSKLQRKGSKSRITSDTSDDEIKKIQNPVKLEIFSDNEVDQGFADSEEKPFKVKDEYNRIIKKSRDKHQDSIVDQMNAQIFGDSNSPVLDIKTERFNNRHSFGENSSGEENIEKKERTEIRKKHKKKQKRQKHSLSSEECNKLETVVDSILTECTEKSKHHDKKKQHSKKDKKRDKSKDERDKSKKSKKNKSDIKSDLKRDGKMENIFGSLSEDSESGIKESEQSDHKSSLFHERFNESNVQSSIYASDSDREPEKIFKCEEKERESKEEHRKRKEKKRREKERRLQEEAAAAEHINENSMDYADMGKQLEANIKDDSMEELVIKSEVDSGHDAAEDSFRFSETSEFHDIKKEDRKEAREKKKKRKKSKEEKQKHHHHHHHDKNKVKSEVKKETSAEEVKTEVEENKSQNQSLPNLLDTTPSPPQNKSSSSLDFSISPIPRESLISPIPKTPTTSKEKKREKFLPGFGGTEIDEKIHENAVKSISEFETPVEVTKKVEEPKTEPVVESTEDKPRVVISQEETEDAVAALLGESFGGGQFEECYNEDDINTTNEQSSNLADDNIVQDDEEMRQAVQSLSAADIDVKPETPQSEHELQIDTDTEEQEETTVRFEQPPKTPEITEPAPTPKTPEISNYYAGEEQKVVVKATPNIGSPPSLTPIKPQAPVPSEIKKPEEPKTASLSLPILPDQSRSVISQAWNIERKEPPKPESPKVTSTTPPVTPTQTKVTAVSLRTYGSPPVVKISEPTYPPLAALTKQEHPQISTVPEQIKLQTYPVLQPNQKSIHNIQVCTPITQKNLPSSSADSPVSMPTKLATSTNLSLSRLPITPIMVSKPLQATTVLLPQAKIAHSLEPPVLVSTSDPRPPQERPRMVFQTAPNATSHFTNIVQSQPRMVVQANVAVSRSLPPQGLLVPARQLPPTSYSYLGNIPATNYGLTPTVTKDNMLAQSDKNDGKIVSTTQNNVKQTIIMSTHSHLSQSNTVNTSKPFMPVIKETPPKLVSIPEVRVSQPTIIQQTTKPQSHVPENVPKEVEKVEPDQLKVSVDVTRTSTPSPVIVQTPPKEPEKKPETLPPTPPPSQNEEPLKQLAIEKVTEELNLTLKKEVVEVKEEKPEIKEEPKTENVEQPSKEVKTETEEPKLETIKQNPTESGSQPVKETDEEKADTESVLSDISKERSSADILTSKDDPLDNKEDSDYWSAKEVNIDSVIKTLCSADELSDHSSETGKDEWLDDSKGEDIKSEDSPKKEEVCDEMTENFDETHENDEKETTPRSGGRRGGRARGRKTRTGSDRSGIQTRRGGKVAKEPVTPSKRGGRGGGRQKGERKLSKSESEITSDVYEFRDDSDENNANKERPRLILTIKSPAAVNPQPVVKEVVKEVIKEPSPKPTETKEEFLSPVANTRKSRRLQERDVLRNTVDDTIEDVVRNTVMVTRSSTNQTARRSARQAAAHKVLPETPRKSPRGNRKKDRRTSDPSEDSAEEKSKIEVETKAESDSVEAEKPKEIEKEEPKVEVKEKPHEGLKVKMLRRVKGDMAQEATNLIDPVTGLLTPMRECEEGRYIPLPKTNENQQKSAIVAPQQQAQSVFQQQHQKQPQQPPVQSPLQQQKPKPQSLKAHVLSSQAAKAVVSQQMPLQPQQQQPQPQQLQQHPPQQQPQTLPVKKSTIIVSQPIPIQQPTVVSKSSTPLSQALNVNVSMATYSIPHASPRSGVPMSVSNKGMPGTKPPMLSPGQMAALSSQQKQLLQVNKQQTSTIVTKSPMVNPIMTNQTQIINTQVAHLKQQPQPIKQAVINKAKPPHNIHQQQILTASVASPPLNKGPMHGLVAGVSQNRIVPPHQKGVMEPPKIDVPPNVILGPRSNLSPQGQPRHVTQSGMPVPTYEASLHGDGNSYNFPPPAHQNSPSPQGDAIAHFPPGAVPLRSPHDLPPGHYMHPHVMPYPYMRPQPYHLPRSPMVGGGLEKSGDGQEGEEAPDTLPPFELRRPGSVGLALTGRTAVVPHSLHSPHDRTTDSPQVGQVYNMHTPRMQHYHSTGPGPFYEQTAEPPPAHRSLTSHGSLTALANDRSISHMAALGAPERPMSGHTQPDRPLSSHSALSAHIGSLGTSERPISTHLPDRPLSNHGLAIGAGLGAAGNLMGAVARHMGVDAPTSQRGLQAATPPHASQVPAQAESLFTLLKQYPCMWQGLLALKNDQAAVQMYFVSGNDSVAKCSLPKNTDGSTPPLRIFQRMRLEPPQVEGVARKMQMENEHCMLLALPCGHDHVDVLKQSTNLTSGFITYLQQKQAAGIVNVAAPGTTQPPAYVVHIFPSCDFVNENLRRIAPNLLERVADIAHLLIVITTV</sequence>
<accession>A0AA38M7F1</accession>
<feature type="compositionally biased region" description="Basic residues" evidence="17">
    <location>
        <begin position="3322"/>
        <end position="3332"/>
    </location>
</feature>
<dbReference type="PROSITE" id="PS50102">
    <property type="entry name" value="RRM"/>
    <property type="match status" value="4"/>
</dbReference>
<feature type="region of interest" description="Disordered" evidence="17">
    <location>
        <begin position="3932"/>
        <end position="3952"/>
    </location>
</feature>
<evidence type="ECO:0000256" key="2">
    <source>
        <dbReference type="ARBA" id="ARBA00005387"/>
    </source>
</evidence>
<feature type="region of interest" description="Disordered" evidence="17">
    <location>
        <begin position="87"/>
        <end position="130"/>
    </location>
</feature>
<dbReference type="InterPro" id="IPR016194">
    <property type="entry name" value="SPOC-like_C_dom_sf"/>
</dbReference>
<dbReference type="GO" id="GO:0005634">
    <property type="term" value="C:nucleus"/>
    <property type="evidence" value="ECO:0007669"/>
    <property type="project" value="UniProtKB-SubCell"/>
</dbReference>
<feature type="compositionally biased region" description="Basic and acidic residues" evidence="17">
    <location>
        <begin position="1207"/>
        <end position="1496"/>
    </location>
</feature>
<evidence type="ECO:0000313" key="21">
    <source>
        <dbReference type="Proteomes" id="UP001168821"/>
    </source>
</evidence>
<feature type="compositionally biased region" description="Polar residues" evidence="17">
    <location>
        <begin position="3293"/>
        <end position="3302"/>
    </location>
</feature>
<feature type="compositionally biased region" description="Basic residues" evidence="17">
    <location>
        <begin position="2025"/>
        <end position="2038"/>
    </location>
</feature>
<dbReference type="InterPro" id="IPR034173">
    <property type="entry name" value="SHARP_RRM2"/>
</dbReference>
<feature type="compositionally biased region" description="Basic and acidic residues" evidence="17">
    <location>
        <begin position="3080"/>
        <end position="3111"/>
    </location>
</feature>